<sequence>MQTLHRVTTQASVGTINEAIKLAQTRGIITSRPGPGGGLFACDP</sequence>
<reference evidence="1 2" key="1">
    <citation type="submission" date="2024-10" db="EMBL/GenBank/DDBJ databases">
        <title>The Natural Products Discovery Center: Release of the First 8490 Sequenced Strains for Exploring Actinobacteria Biosynthetic Diversity.</title>
        <authorList>
            <person name="Kalkreuter E."/>
            <person name="Kautsar S.A."/>
            <person name="Yang D."/>
            <person name="Bader C.D."/>
            <person name="Teijaro C.N."/>
            <person name="Fluegel L."/>
            <person name="Davis C.M."/>
            <person name="Simpson J.R."/>
            <person name="Lauterbach L."/>
            <person name="Steele A.D."/>
            <person name="Gui C."/>
            <person name="Meng S."/>
            <person name="Li G."/>
            <person name="Viehrig K."/>
            <person name="Ye F."/>
            <person name="Su P."/>
            <person name="Kiefer A.F."/>
            <person name="Nichols A."/>
            <person name="Cepeda A.J."/>
            <person name="Yan W."/>
            <person name="Fan B."/>
            <person name="Jiang Y."/>
            <person name="Adhikari A."/>
            <person name="Zheng C.-J."/>
            <person name="Schuster L."/>
            <person name="Cowan T.M."/>
            <person name="Smanski M.J."/>
            <person name="Chevrette M.G."/>
            <person name="De Carvalho L.P.S."/>
            <person name="Shen B."/>
        </authorList>
    </citation>
    <scope>NUCLEOTIDE SEQUENCE [LARGE SCALE GENOMIC DNA]</scope>
    <source>
        <strain evidence="1 2">NPDC004550</strain>
    </source>
</reference>
<proteinExistence type="predicted"/>
<organism evidence="1 2">
    <name type="scientific">Nocardia africana</name>
    <dbReference type="NCBI Taxonomy" id="134964"/>
    <lineage>
        <taxon>Bacteria</taxon>
        <taxon>Bacillati</taxon>
        <taxon>Actinomycetota</taxon>
        <taxon>Actinomycetes</taxon>
        <taxon>Mycobacteriales</taxon>
        <taxon>Nocardiaceae</taxon>
        <taxon>Nocardia</taxon>
    </lineage>
</organism>
<keyword evidence="2" id="KW-1185">Reference proteome</keyword>
<accession>A0ABW6NCQ6</accession>
<dbReference type="Proteomes" id="UP001601521">
    <property type="component" value="Unassembled WGS sequence"/>
</dbReference>
<dbReference type="EMBL" id="JBIALX010000002">
    <property type="protein sequence ID" value="MFF0452779.1"/>
    <property type="molecule type" value="Genomic_DNA"/>
</dbReference>
<evidence type="ECO:0000313" key="2">
    <source>
        <dbReference type="Proteomes" id="UP001601521"/>
    </source>
</evidence>
<name>A0ABW6NCQ6_9NOCA</name>
<comment type="caution">
    <text evidence="1">The sequence shown here is derived from an EMBL/GenBank/DDBJ whole genome shotgun (WGS) entry which is preliminary data.</text>
</comment>
<dbReference type="RefSeq" id="WP_387250081.1">
    <property type="nucleotide sequence ID" value="NZ_JBIALX010000002.1"/>
</dbReference>
<protein>
    <submittedName>
        <fullName evidence="1">Uncharacterized protein</fullName>
    </submittedName>
</protein>
<gene>
    <name evidence="1" type="ORF">ACFYTH_05330</name>
</gene>
<evidence type="ECO:0000313" key="1">
    <source>
        <dbReference type="EMBL" id="MFF0452779.1"/>
    </source>
</evidence>